<sequence length="46" mass="5741">MKLMERVKATMRVKRYSLRTEKTYCYWIRFYIRFNNLRHPATLTGP</sequence>
<proteinExistence type="predicted"/>
<name>A0A1H8PXY8_9GAMM</name>
<protein>
    <submittedName>
        <fullName evidence="3">Phage integrase, N-terminal SAM-like domain</fullName>
    </submittedName>
</protein>
<dbReference type="Proteomes" id="UP000199493">
    <property type="component" value="Unassembled WGS sequence"/>
</dbReference>
<dbReference type="Gene3D" id="1.10.150.130">
    <property type="match status" value="1"/>
</dbReference>
<dbReference type="InterPro" id="IPR010998">
    <property type="entry name" value="Integrase_recombinase_N"/>
</dbReference>
<reference evidence="3 4" key="1">
    <citation type="submission" date="2016-10" db="EMBL/GenBank/DDBJ databases">
        <authorList>
            <person name="de Groot N.N."/>
        </authorList>
    </citation>
    <scope>NUCLEOTIDE SEQUENCE [LARGE SCALE GENOMIC DNA]</scope>
    <source>
        <strain evidence="3 4">558</strain>
    </source>
</reference>
<dbReference type="GO" id="GO:0003677">
    <property type="term" value="F:DNA binding"/>
    <property type="evidence" value="ECO:0007669"/>
    <property type="project" value="UniProtKB-KW"/>
</dbReference>
<evidence type="ECO:0000313" key="4">
    <source>
        <dbReference type="Proteomes" id="UP000199493"/>
    </source>
</evidence>
<dbReference type="AlphaFoldDB" id="A0A1H8PXY8"/>
<keyword evidence="1" id="KW-0238">DNA-binding</keyword>
<dbReference type="GO" id="GO:0015074">
    <property type="term" value="P:DNA integration"/>
    <property type="evidence" value="ECO:0007669"/>
    <property type="project" value="InterPro"/>
</dbReference>
<gene>
    <name evidence="3" type="ORF">SAMN04490369_11021</name>
</gene>
<dbReference type="RefSeq" id="WP_338061337.1">
    <property type="nucleotide sequence ID" value="NZ_FODB01000102.1"/>
</dbReference>
<dbReference type="STRING" id="77097.SAMN04490369_11021"/>
<evidence type="ECO:0000313" key="3">
    <source>
        <dbReference type="EMBL" id="SEO46849.1"/>
    </source>
</evidence>
<dbReference type="InterPro" id="IPR004107">
    <property type="entry name" value="Integrase_SAM-like_N"/>
</dbReference>
<evidence type="ECO:0000256" key="1">
    <source>
        <dbReference type="ARBA" id="ARBA00023125"/>
    </source>
</evidence>
<evidence type="ECO:0000259" key="2">
    <source>
        <dbReference type="Pfam" id="PF13495"/>
    </source>
</evidence>
<accession>A0A1H8PXY8</accession>
<dbReference type="Pfam" id="PF13495">
    <property type="entry name" value="Phage_int_SAM_4"/>
    <property type="match status" value="1"/>
</dbReference>
<organism evidence="3 4">
    <name type="scientific">Vreelandella aquamarina</name>
    <dbReference type="NCBI Taxonomy" id="77097"/>
    <lineage>
        <taxon>Bacteria</taxon>
        <taxon>Pseudomonadati</taxon>
        <taxon>Pseudomonadota</taxon>
        <taxon>Gammaproteobacteria</taxon>
        <taxon>Oceanospirillales</taxon>
        <taxon>Halomonadaceae</taxon>
        <taxon>Vreelandella</taxon>
    </lineage>
</organism>
<feature type="domain" description="Integrase SAM-like N-terminal" evidence="2">
    <location>
        <begin position="3"/>
        <end position="44"/>
    </location>
</feature>
<dbReference type="EMBL" id="FODB01000102">
    <property type="protein sequence ID" value="SEO46849.1"/>
    <property type="molecule type" value="Genomic_DNA"/>
</dbReference>